<evidence type="ECO:0000256" key="6">
    <source>
        <dbReference type="ARBA" id="ARBA00023033"/>
    </source>
</evidence>
<evidence type="ECO:0000256" key="1">
    <source>
        <dbReference type="ARBA" id="ARBA00010617"/>
    </source>
</evidence>
<dbReference type="PROSITE" id="PS00086">
    <property type="entry name" value="CYTOCHROME_P450"/>
    <property type="match status" value="1"/>
</dbReference>
<comment type="similarity">
    <text evidence="1 7">Belongs to the cytochrome P450 family.</text>
</comment>
<name>A0ABS9SZM5_9ACTN</name>
<dbReference type="InterPro" id="IPR017972">
    <property type="entry name" value="Cyt_P450_CS"/>
</dbReference>
<keyword evidence="2 7" id="KW-0349">Heme</keyword>
<dbReference type="InterPro" id="IPR001128">
    <property type="entry name" value="Cyt_P450"/>
</dbReference>
<dbReference type="EMBL" id="JAKWJU010000002">
    <property type="protein sequence ID" value="MCH6161732.1"/>
    <property type="molecule type" value="Genomic_DNA"/>
</dbReference>
<reference evidence="8" key="2">
    <citation type="journal article" date="2023" name="Int. J. Syst. Evol. Microbiol.">
        <title>Streptomyces marispadix sp. nov., isolated from marine beach sediment of the Northern Coast of Portugal.</title>
        <authorList>
            <person name="dos Santos J.D.N."/>
            <person name="Vitorino I.R."/>
            <person name="Kallscheuer N."/>
            <person name="Srivastava A."/>
            <person name="Krautwurst S."/>
            <person name="Marz M."/>
            <person name="Jogler C."/>
            <person name="Lobo Da Cunha A."/>
            <person name="Catita J."/>
            <person name="Goncalves H."/>
            <person name="Gonzalez I."/>
            <person name="Reyes F."/>
            <person name="Lage O.M."/>
        </authorList>
    </citation>
    <scope>NUCLEOTIDE SEQUENCE</scope>
    <source>
        <strain evidence="8">M600PL45_2</strain>
    </source>
</reference>
<dbReference type="Proteomes" id="UP001166784">
    <property type="component" value="Unassembled WGS sequence"/>
</dbReference>
<dbReference type="Gene3D" id="1.10.630.10">
    <property type="entry name" value="Cytochrome P450"/>
    <property type="match status" value="1"/>
</dbReference>
<dbReference type="PANTHER" id="PTHR24291:SF50">
    <property type="entry name" value="BIFUNCTIONAL ALBAFLAVENONE MONOOXYGENASE_TERPENE SYNTHASE"/>
    <property type="match status" value="1"/>
</dbReference>
<proteinExistence type="inferred from homology"/>
<evidence type="ECO:0000256" key="7">
    <source>
        <dbReference type="RuleBase" id="RU000461"/>
    </source>
</evidence>
<dbReference type="RefSeq" id="WP_241060354.1">
    <property type="nucleotide sequence ID" value="NZ_JAKWJU010000002.1"/>
</dbReference>
<dbReference type="PRINTS" id="PR00385">
    <property type="entry name" value="P450"/>
</dbReference>
<dbReference type="InterPro" id="IPR002403">
    <property type="entry name" value="Cyt_P450_E_grp-IV"/>
</dbReference>
<dbReference type="CDD" id="cd11049">
    <property type="entry name" value="CYP170A1-like"/>
    <property type="match status" value="1"/>
</dbReference>
<evidence type="ECO:0000256" key="4">
    <source>
        <dbReference type="ARBA" id="ARBA00023002"/>
    </source>
</evidence>
<keyword evidence="6 7" id="KW-0503">Monooxygenase</keyword>
<keyword evidence="4 7" id="KW-0560">Oxidoreductase</keyword>
<evidence type="ECO:0000256" key="3">
    <source>
        <dbReference type="ARBA" id="ARBA00022723"/>
    </source>
</evidence>
<dbReference type="Pfam" id="PF00067">
    <property type="entry name" value="p450"/>
    <property type="match status" value="1"/>
</dbReference>
<keyword evidence="9" id="KW-1185">Reference proteome</keyword>
<dbReference type="SUPFAM" id="SSF48264">
    <property type="entry name" value="Cytochrome P450"/>
    <property type="match status" value="1"/>
</dbReference>
<evidence type="ECO:0000313" key="8">
    <source>
        <dbReference type="EMBL" id="MCH6161732.1"/>
    </source>
</evidence>
<dbReference type="PRINTS" id="PR00465">
    <property type="entry name" value="EP450IV"/>
</dbReference>
<gene>
    <name evidence="8" type="ORF">MMA15_15445</name>
</gene>
<comment type="caution">
    <text evidence="8">The sequence shown here is derived from an EMBL/GenBank/DDBJ whole genome shotgun (WGS) entry which is preliminary data.</text>
</comment>
<evidence type="ECO:0000313" key="9">
    <source>
        <dbReference type="Proteomes" id="UP001166784"/>
    </source>
</evidence>
<keyword evidence="5 7" id="KW-0408">Iron</keyword>
<dbReference type="PANTHER" id="PTHR24291">
    <property type="entry name" value="CYTOCHROME P450 FAMILY 4"/>
    <property type="match status" value="1"/>
</dbReference>
<dbReference type="InterPro" id="IPR036396">
    <property type="entry name" value="Cyt_P450_sf"/>
</dbReference>
<organism evidence="8 9">
    <name type="scientific">Streptomyces marispadix</name>
    <dbReference type="NCBI Taxonomy" id="2922868"/>
    <lineage>
        <taxon>Bacteria</taxon>
        <taxon>Bacillati</taxon>
        <taxon>Actinomycetota</taxon>
        <taxon>Actinomycetes</taxon>
        <taxon>Kitasatosporales</taxon>
        <taxon>Streptomycetaceae</taxon>
        <taxon>Streptomyces</taxon>
    </lineage>
</organism>
<sequence length="447" mass="49905">MSAALKAVPRAPGHTPLIGHALPLLRRPLDFMKSLRDTGDLVRVDVGTLPVYFVTSADLTHELLVTKARNFDKGRFFIRARNLVGDALPTAPSGIHKRHRRLMQPMFHQQRIARYAEVMATRAQAMADSWRPGQTVAVDEELAQFSVATLAETMFSAEISRPAADAVIRDVPILLKNALVRTVTPRLLDRIPVPANRRFDTAAKRLRTVIDEVIALSHQQGDQDHEDLLSLLMAARDSDSGDKLSDREVRDELVAIMFAGTETTASTLCWTFHELAAHPEVEEKLLAEIAAVAGDRAVTFEDVPKLVYMDRVLHEISRMHSVPLLMRQATAPVELGGWEVPVGTELAFSLYALHRDGRLYDEPERFDPDRWLEEPGTRIPREGYIPFGAGARKCIGDGFAWTEIVITLATVLRRWRFERVPGHNVREVASAVAHPDSLPMTVVPREG</sequence>
<protein>
    <submittedName>
        <fullName evidence="8">Cytochrome P450</fullName>
    </submittedName>
</protein>
<dbReference type="InterPro" id="IPR050196">
    <property type="entry name" value="Cytochrome_P450_Monoox"/>
</dbReference>
<accession>A0ABS9SZM5</accession>
<evidence type="ECO:0000256" key="5">
    <source>
        <dbReference type="ARBA" id="ARBA00023004"/>
    </source>
</evidence>
<evidence type="ECO:0000256" key="2">
    <source>
        <dbReference type="ARBA" id="ARBA00022617"/>
    </source>
</evidence>
<keyword evidence="3 7" id="KW-0479">Metal-binding</keyword>
<reference evidence="8" key="1">
    <citation type="submission" date="2022-03" db="EMBL/GenBank/DDBJ databases">
        <authorList>
            <person name="Santos J.D.N."/>
            <person name="Kallscheuer N."/>
            <person name="Jogler C."/>
            <person name="Lage O.M."/>
        </authorList>
    </citation>
    <scope>NUCLEOTIDE SEQUENCE</scope>
    <source>
        <strain evidence="8">M600PL45_2</strain>
    </source>
</reference>